<dbReference type="GeneID" id="56214362"/>
<dbReference type="KEGG" id="vg:56214362"/>
<evidence type="ECO:0000313" key="2">
    <source>
        <dbReference type="Proteomes" id="UP000222983"/>
    </source>
</evidence>
<reference evidence="1 2" key="1">
    <citation type="submission" date="2015-10" db="EMBL/GenBank/DDBJ databases">
        <authorList>
            <person name="Gilbert D.G."/>
        </authorList>
    </citation>
    <scope>NUCLEOTIDE SEQUENCE [LARGE SCALE GENOMIC DNA]</scope>
</reference>
<protein>
    <submittedName>
        <fullName evidence="1">Uncharacterized protein</fullName>
    </submittedName>
</protein>
<dbReference type="RefSeq" id="YP_009908801.1">
    <property type="nucleotide sequence ID" value="NC_049931.1"/>
</dbReference>
<name>A0A0S2MYM7_9CAUD</name>
<dbReference type="Proteomes" id="UP000222983">
    <property type="component" value="Segment"/>
</dbReference>
<proteinExistence type="predicted"/>
<accession>A0A0S2MYM7</accession>
<dbReference type="EMBL" id="KT945995">
    <property type="protein sequence ID" value="ALO81002.1"/>
    <property type="molecule type" value="Genomic_DNA"/>
</dbReference>
<organism evidence="1 2">
    <name type="scientific">Enterococcus phage vB_EfaP_IME199</name>
    <dbReference type="NCBI Taxonomy" id="1747351"/>
    <lineage>
        <taxon>Viruses</taxon>
        <taxon>Duplodnaviria</taxon>
        <taxon>Heunggongvirae</taxon>
        <taxon>Uroviricota</taxon>
        <taxon>Caudoviricetes</taxon>
        <taxon>Rountreeviridae</taxon>
        <taxon>Sarlesvirinae</taxon>
        <taxon>Minhovirus</taxon>
        <taxon>Minhovirus IME199</taxon>
    </lineage>
</organism>
<evidence type="ECO:0000313" key="1">
    <source>
        <dbReference type="EMBL" id="ALO81002.1"/>
    </source>
</evidence>
<keyword evidence="2" id="KW-1185">Reference proteome</keyword>
<sequence>MNKERAELLRRFWTAMDVLIEEQKTTISKVVGNNISLAKQKELNPTLDRMRLFAERLNLNFTEYLTKITNEMEKINDSKR</sequence>